<protein>
    <recommendedName>
        <fullName evidence="5">DUF1343 domain-containing protein</fullName>
    </recommendedName>
</protein>
<dbReference type="Pfam" id="PF20732">
    <property type="entry name" value="NamZ_C"/>
    <property type="match status" value="1"/>
</dbReference>
<reference evidence="3 4" key="1">
    <citation type="submission" date="2018-08" db="EMBL/GenBank/DDBJ databases">
        <title>Meiothermus cateniformans JCM 15151 genome sequencing project.</title>
        <authorList>
            <person name="Da Costa M.S."/>
            <person name="Albuquerque L."/>
            <person name="Raposo P."/>
            <person name="Froufe H.J.C."/>
            <person name="Barroso C.S."/>
            <person name="Egas C."/>
        </authorList>
    </citation>
    <scope>NUCLEOTIDE SEQUENCE [LARGE SCALE GENOMIC DNA]</scope>
    <source>
        <strain evidence="3 4">JCM 15151</strain>
    </source>
</reference>
<dbReference type="InterPro" id="IPR008302">
    <property type="entry name" value="NamZ"/>
</dbReference>
<evidence type="ECO:0000259" key="2">
    <source>
        <dbReference type="Pfam" id="PF20732"/>
    </source>
</evidence>
<dbReference type="RefSeq" id="WP_241768727.1">
    <property type="nucleotide sequence ID" value="NZ_JBHSXZ010000021.1"/>
</dbReference>
<dbReference type="GO" id="GO:0033922">
    <property type="term" value="F:peptidoglycan beta-N-acetylmuramidase activity"/>
    <property type="evidence" value="ECO:0007669"/>
    <property type="project" value="InterPro"/>
</dbReference>
<dbReference type="Gene3D" id="3.40.50.12170">
    <property type="entry name" value="Uncharacterised protein PF07075, DUF1343"/>
    <property type="match status" value="1"/>
</dbReference>
<sequence length="380" mass="40553">MNQGLPTSHGSRPTGLERLLDEPSLLGKTGRVGLLSHPAGVTRDLAPSAVALLQKGIRLERLFGPEHGVDGSGQAGEAPEMAADPLTGLPAHSLYEKTPDELAALVARVDTLLVDLQDVGLRYYTYVSTLVQVLGAARQKGVRVVVLDRPNPLGFAVSGPVLQPAYRSFVGMLELPLRHGLTLGECARFVDPDVEVIPCDPQAVFGPEALPWVPPSPNLPNLESVWLYTGVALVEASTASEGRGTALPFGLVGAPGLDAARLARQLNQLGLPGVRFRPVFFTPYFSKHQGQRCAGVQVHRIGPPTDLLAAGLALLGALAEQGVQINPDWLQKLLGIPFTPDLLEPTQALAHTHRWTAAARAYAQAQLQTCWLYPRPNLAA</sequence>
<evidence type="ECO:0000259" key="1">
    <source>
        <dbReference type="Pfam" id="PF07075"/>
    </source>
</evidence>
<proteinExistence type="predicted"/>
<dbReference type="Gene3D" id="3.90.1150.140">
    <property type="match status" value="1"/>
</dbReference>
<evidence type="ECO:0000313" key="4">
    <source>
        <dbReference type="Proteomes" id="UP000266089"/>
    </source>
</evidence>
<gene>
    <name evidence="3" type="ORF">Mcate_02356</name>
</gene>
<dbReference type="PANTHER" id="PTHR42915">
    <property type="entry name" value="HYPOTHETICAL 460 KDA PROTEIN IN FEUA-SIGW INTERGENIC REGION [PRECURSOR]"/>
    <property type="match status" value="1"/>
</dbReference>
<dbReference type="Proteomes" id="UP000266089">
    <property type="component" value="Unassembled WGS sequence"/>
</dbReference>
<dbReference type="InterPro" id="IPR048502">
    <property type="entry name" value="NamZ_N"/>
</dbReference>
<dbReference type="PANTHER" id="PTHR42915:SF1">
    <property type="entry name" value="PEPTIDOGLYCAN BETA-N-ACETYLMURAMIDASE NAMZ"/>
    <property type="match status" value="1"/>
</dbReference>
<dbReference type="AlphaFoldDB" id="A0A399DT29"/>
<comment type="caution">
    <text evidence="3">The sequence shown here is derived from an EMBL/GenBank/DDBJ whole genome shotgun (WGS) entry which is preliminary data.</text>
</comment>
<dbReference type="Pfam" id="PF07075">
    <property type="entry name" value="NamZ_N"/>
    <property type="match status" value="1"/>
</dbReference>
<dbReference type="InterPro" id="IPR048503">
    <property type="entry name" value="NamZ_C"/>
</dbReference>
<accession>A0A399DT29</accession>
<feature type="domain" description="Peptidoglycan beta-N-acetylmuramidase NamZ C-terminal" evidence="2">
    <location>
        <begin position="227"/>
        <end position="373"/>
    </location>
</feature>
<name>A0A399DT29_9DEIN</name>
<feature type="domain" description="Peptidoglycan beta-N-acetylmuramidase NamZ N-terminal" evidence="1">
    <location>
        <begin position="32"/>
        <end position="222"/>
    </location>
</feature>
<evidence type="ECO:0000313" key="3">
    <source>
        <dbReference type="EMBL" id="RIH75187.1"/>
    </source>
</evidence>
<evidence type="ECO:0008006" key="5">
    <source>
        <dbReference type="Google" id="ProtNLM"/>
    </source>
</evidence>
<organism evidence="3 4">
    <name type="scientific">Meiothermus taiwanensis</name>
    <dbReference type="NCBI Taxonomy" id="172827"/>
    <lineage>
        <taxon>Bacteria</taxon>
        <taxon>Thermotogati</taxon>
        <taxon>Deinococcota</taxon>
        <taxon>Deinococci</taxon>
        <taxon>Thermales</taxon>
        <taxon>Thermaceae</taxon>
        <taxon>Meiothermus</taxon>
    </lineage>
</organism>
<dbReference type="EMBL" id="QWKX01000076">
    <property type="protein sequence ID" value="RIH75187.1"/>
    <property type="molecule type" value="Genomic_DNA"/>
</dbReference>